<dbReference type="AlphaFoldDB" id="A0A6J7F3K2"/>
<dbReference type="Gene3D" id="3.30.70.2970">
    <property type="entry name" value="Protein of unknown function (DUF541), domain 2"/>
    <property type="match status" value="1"/>
</dbReference>
<gene>
    <name evidence="1" type="ORF">UFOPK3482_00863</name>
</gene>
<dbReference type="Gene3D" id="3.30.110.170">
    <property type="entry name" value="Protein of unknown function (DUF541), domain 1"/>
    <property type="match status" value="1"/>
</dbReference>
<dbReference type="InterPro" id="IPR007497">
    <property type="entry name" value="SIMPL/DUF541"/>
</dbReference>
<dbReference type="EMBL" id="CAFBLZ010000072">
    <property type="protein sequence ID" value="CAB4886769.1"/>
    <property type="molecule type" value="Genomic_DNA"/>
</dbReference>
<dbReference type="Pfam" id="PF04402">
    <property type="entry name" value="SIMPL"/>
    <property type="match status" value="1"/>
</dbReference>
<name>A0A6J7F3K2_9ZZZZ</name>
<dbReference type="InterPro" id="IPR052022">
    <property type="entry name" value="26kDa_periplasmic_antigen"/>
</dbReference>
<reference evidence="1" key="1">
    <citation type="submission" date="2020-05" db="EMBL/GenBank/DDBJ databases">
        <authorList>
            <person name="Chiriac C."/>
            <person name="Salcher M."/>
            <person name="Ghai R."/>
            <person name="Kavagutti S V."/>
        </authorList>
    </citation>
    <scope>NUCLEOTIDE SEQUENCE</scope>
</reference>
<accession>A0A6J7F3K2</accession>
<proteinExistence type="predicted"/>
<protein>
    <submittedName>
        <fullName evidence="1">Unannotated protein</fullName>
    </submittedName>
</protein>
<dbReference type="GO" id="GO:0006974">
    <property type="term" value="P:DNA damage response"/>
    <property type="evidence" value="ECO:0007669"/>
    <property type="project" value="TreeGrafter"/>
</dbReference>
<sequence>MTSSTLKKIFLVLAPIALIAAVSTPANAAAPARYITVSAEGTVKVVPDAVRLSATVTTVAATSKEALAANSSSAAKVRKALTSAGIAVKDISTQNVTIYPEYKYENSGTSTLTGYRASQVFSVVIRAADKAGTVVDDVVTAGGDSVQINSTSPFVLDASKAAESARAVAVKNAKAKATSYAKLLGIKLGKVNYLNESGSPSITPPMYATAAKAESDATVVDLGEQDVTVSITVQWAL</sequence>
<dbReference type="PANTHER" id="PTHR34387">
    <property type="entry name" value="SLR1258 PROTEIN"/>
    <property type="match status" value="1"/>
</dbReference>
<dbReference type="PANTHER" id="PTHR34387:SF1">
    <property type="entry name" value="PERIPLASMIC IMMUNOGENIC PROTEIN"/>
    <property type="match status" value="1"/>
</dbReference>
<evidence type="ECO:0000313" key="1">
    <source>
        <dbReference type="EMBL" id="CAB4886769.1"/>
    </source>
</evidence>
<organism evidence="1">
    <name type="scientific">freshwater metagenome</name>
    <dbReference type="NCBI Taxonomy" id="449393"/>
    <lineage>
        <taxon>unclassified sequences</taxon>
        <taxon>metagenomes</taxon>
        <taxon>ecological metagenomes</taxon>
    </lineage>
</organism>